<feature type="region of interest" description="Disordered" evidence="1">
    <location>
        <begin position="127"/>
        <end position="151"/>
    </location>
</feature>
<gene>
    <name evidence="2" type="ORF">PM001_LOCUS3409</name>
</gene>
<evidence type="ECO:0000313" key="2">
    <source>
        <dbReference type="EMBL" id="CAK7906813.1"/>
    </source>
</evidence>
<evidence type="ECO:0000313" key="3">
    <source>
        <dbReference type="Proteomes" id="UP001162060"/>
    </source>
</evidence>
<dbReference type="Proteomes" id="UP001162060">
    <property type="component" value="Unassembled WGS sequence"/>
</dbReference>
<accession>A0AAV1T720</accession>
<dbReference type="AlphaFoldDB" id="A0AAV1T720"/>
<reference evidence="2" key="1">
    <citation type="submission" date="2024-01" db="EMBL/GenBank/DDBJ databases">
        <authorList>
            <person name="Webb A."/>
        </authorList>
    </citation>
    <scope>NUCLEOTIDE SEQUENCE</scope>
    <source>
        <strain evidence="2">Pm1</strain>
    </source>
</reference>
<organism evidence="2 3">
    <name type="scientific">Peronospora matthiolae</name>
    <dbReference type="NCBI Taxonomy" id="2874970"/>
    <lineage>
        <taxon>Eukaryota</taxon>
        <taxon>Sar</taxon>
        <taxon>Stramenopiles</taxon>
        <taxon>Oomycota</taxon>
        <taxon>Peronosporomycetes</taxon>
        <taxon>Peronosporales</taxon>
        <taxon>Peronosporaceae</taxon>
        <taxon>Peronospora</taxon>
    </lineage>
</organism>
<feature type="region of interest" description="Disordered" evidence="1">
    <location>
        <begin position="1"/>
        <end position="46"/>
    </location>
</feature>
<protein>
    <submittedName>
        <fullName evidence="2">Uncharacterized protein</fullName>
    </submittedName>
</protein>
<evidence type="ECO:0000256" key="1">
    <source>
        <dbReference type="SAM" id="MobiDB-lite"/>
    </source>
</evidence>
<comment type="caution">
    <text evidence="2">The sequence shown here is derived from an EMBL/GenBank/DDBJ whole genome shotgun (WGS) entry which is preliminary data.</text>
</comment>
<name>A0AAV1T720_9STRA</name>
<dbReference type="EMBL" id="CAKLBY020000031">
    <property type="protein sequence ID" value="CAK7906813.1"/>
    <property type="molecule type" value="Genomic_DNA"/>
</dbReference>
<proteinExistence type="predicted"/>
<sequence length="151" mass="15174">MHLRASSSRGGDAELGVVTPGTGLEPATPSAHQASASPDASGVLKAPRSPVPVLGIVCDPKEAWRPTLGTSEGASRPLPGPYAHCLSSKVSLTACSPVAVPQDSRAYVFSPGRAGGALPHGVADQVVQGQESNGPPGLQASARVQDRVQGP</sequence>